<dbReference type="AlphaFoldDB" id="A0AAW0M887"/>
<comment type="caution">
    <text evidence="2">The sequence shown here is derived from an EMBL/GenBank/DDBJ whole genome shotgun (WGS) entry which is preliminary data.</text>
</comment>
<organism evidence="2">
    <name type="scientific">Quercus suber</name>
    <name type="common">Cork oak</name>
    <dbReference type="NCBI Taxonomy" id="58331"/>
    <lineage>
        <taxon>Eukaryota</taxon>
        <taxon>Viridiplantae</taxon>
        <taxon>Streptophyta</taxon>
        <taxon>Embryophyta</taxon>
        <taxon>Tracheophyta</taxon>
        <taxon>Spermatophyta</taxon>
        <taxon>Magnoliopsida</taxon>
        <taxon>eudicotyledons</taxon>
        <taxon>Gunneridae</taxon>
        <taxon>Pentapetalae</taxon>
        <taxon>rosids</taxon>
        <taxon>fabids</taxon>
        <taxon>Fagales</taxon>
        <taxon>Fagaceae</taxon>
        <taxon>Quercus</taxon>
    </lineage>
</organism>
<dbReference type="EMBL" id="PKMF04000008">
    <property type="protein sequence ID" value="KAK7860070.1"/>
    <property type="molecule type" value="Genomic_DNA"/>
</dbReference>
<dbReference type="InterPro" id="IPR025558">
    <property type="entry name" value="DUF4283"/>
</dbReference>
<dbReference type="Pfam" id="PF14111">
    <property type="entry name" value="DUF4283"/>
    <property type="match status" value="1"/>
</dbReference>
<accession>A0AAW0M887</accession>
<proteinExistence type="predicted"/>
<sequence>MEDIANRCASLRLSDIEECEVDLTPPMQEAKHVLAGKFCTKRRVNLKLVVRVLKSIWRTEKNFEVCDMGDNKALIHFEEANDLDKVLLLRPWSFDKYLVVLHKLRAGEAVNKLTFNRASFWV</sequence>
<reference evidence="2" key="2">
    <citation type="journal article" date="2018" name="Sci. Data">
        <title>The draft genome sequence of cork oak.</title>
        <authorList>
            <person name="Ramos A.M."/>
            <person name="Usie A."/>
            <person name="Barbosa P."/>
            <person name="Barros P.M."/>
            <person name="Capote T."/>
            <person name="Chaves I."/>
            <person name="Simoes F."/>
            <person name="Abreu I."/>
            <person name="Carrasquinho I."/>
            <person name="Faro C."/>
            <person name="Guimaraes J.B."/>
            <person name="Mendonca D."/>
            <person name="Nobrega F."/>
            <person name="Rodrigues L."/>
            <person name="Saibo N.J.M."/>
            <person name="Varela M.C."/>
            <person name="Egas C."/>
            <person name="Matos J."/>
            <person name="Miguel C.M."/>
            <person name="Oliveira M.M."/>
            <person name="Ricardo C.P."/>
            <person name="Goncalves S."/>
        </authorList>
    </citation>
    <scope>NUCLEOTIDE SEQUENCE [LARGE SCALE GENOMIC DNA]</scope>
    <source>
        <strain evidence="2">HL8</strain>
    </source>
</reference>
<reference evidence="2" key="1">
    <citation type="submission" date="2017-12" db="EMBL/GenBank/DDBJ databases">
        <authorList>
            <person name="Barbosa P."/>
            <person name="Usie A."/>
            <person name="Ramos A.M."/>
        </authorList>
    </citation>
    <scope>NUCLEOTIDE SEQUENCE</scope>
    <source>
        <strain evidence="2">HL8</strain>
        <tissue evidence="2">Leaves</tissue>
    </source>
</reference>
<evidence type="ECO:0000259" key="1">
    <source>
        <dbReference type="Pfam" id="PF14111"/>
    </source>
</evidence>
<gene>
    <name evidence="2" type="ORF">CFP56_042179</name>
</gene>
<protein>
    <recommendedName>
        <fullName evidence="1">DUF4283 domain-containing protein</fullName>
    </recommendedName>
</protein>
<evidence type="ECO:0000313" key="2">
    <source>
        <dbReference type="EMBL" id="KAK7860070.1"/>
    </source>
</evidence>
<reference evidence="2" key="3">
    <citation type="submission" date="2023-07" db="EMBL/GenBank/DDBJ databases">
        <title>An improved reference 1 genome and first organelle genomes of Quercus suber.</title>
        <authorList>
            <consortium name="Genosuber Consortium"/>
            <person name="Usie A."/>
            <person name="Serra O."/>
            <person name="Barros P."/>
        </authorList>
    </citation>
    <scope>NUCLEOTIDE SEQUENCE</scope>
    <source>
        <strain evidence="2">HL8</strain>
        <tissue evidence="2">Leaves</tissue>
    </source>
</reference>
<name>A0AAW0M887_QUESU</name>
<feature type="domain" description="DUF4283" evidence="1">
    <location>
        <begin position="28"/>
        <end position="108"/>
    </location>
</feature>